<accession>A0ABY7TDJ1</accession>
<protein>
    <submittedName>
        <fullName evidence="1">Uncharacterized protein</fullName>
    </submittedName>
</protein>
<reference evidence="1 2" key="1">
    <citation type="submission" date="2023-02" db="EMBL/GenBank/DDBJ databases">
        <title>Genome sequence of Mucilaginibacter jinjuensis strain KACC 16571.</title>
        <authorList>
            <person name="Kim S."/>
            <person name="Heo J."/>
            <person name="Kwon S.-W."/>
        </authorList>
    </citation>
    <scope>NUCLEOTIDE SEQUENCE [LARGE SCALE GENOMIC DNA]</scope>
    <source>
        <strain evidence="1 2">KACC 16571</strain>
    </source>
</reference>
<evidence type="ECO:0000313" key="1">
    <source>
        <dbReference type="EMBL" id="WCT13692.1"/>
    </source>
</evidence>
<gene>
    <name evidence="1" type="ORF">PQO05_07050</name>
</gene>
<dbReference type="Proteomes" id="UP001216139">
    <property type="component" value="Chromosome"/>
</dbReference>
<sequence length="83" mass="10403">MDLDELKNKIKVNNIPDRWYSIDDGLKPDACIIYRNHSIWEYFFLDEKGERHDLMFFNNELDAYDHIWKKLEYQQRIFKRFKK</sequence>
<name>A0ABY7TDJ1_9SPHI</name>
<evidence type="ECO:0000313" key="2">
    <source>
        <dbReference type="Proteomes" id="UP001216139"/>
    </source>
</evidence>
<organism evidence="1 2">
    <name type="scientific">Mucilaginibacter jinjuensis</name>
    <dbReference type="NCBI Taxonomy" id="1176721"/>
    <lineage>
        <taxon>Bacteria</taxon>
        <taxon>Pseudomonadati</taxon>
        <taxon>Bacteroidota</taxon>
        <taxon>Sphingobacteriia</taxon>
        <taxon>Sphingobacteriales</taxon>
        <taxon>Sphingobacteriaceae</taxon>
        <taxon>Mucilaginibacter</taxon>
    </lineage>
</organism>
<keyword evidence="2" id="KW-1185">Reference proteome</keyword>
<dbReference type="RefSeq" id="WP_273631998.1">
    <property type="nucleotide sequence ID" value="NZ_CP117167.1"/>
</dbReference>
<dbReference type="EMBL" id="CP117167">
    <property type="protein sequence ID" value="WCT13692.1"/>
    <property type="molecule type" value="Genomic_DNA"/>
</dbReference>
<proteinExistence type="predicted"/>